<protein>
    <recommendedName>
        <fullName evidence="4">DUF2690 domain-containing protein</fullName>
    </recommendedName>
</protein>
<dbReference type="RefSeq" id="WP_167979446.1">
    <property type="nucleotide sequence ID" value="NZ_VSRL01000288.1"/>
</dbReference>
<reference evidence="2 3" key="1">
    <citation type="submission" date="2019-08" db="EMBL/GenBank/DDBJ databases">
        <title>Lentzea from Indian Himalayas.</title>
        <authorList>
            <person name="Mandal S."/>
            <person name="Mallick Gupta A."/>
            <person name="Maiti P.K."/>
            <person name="Sarkar J."/>
            <person name="Mandal S."/>
        </authorList>
    </citation>
    <scope>NUCLEOTIDE SEQUENCE [LARGE SCALE GENOMIC DNA]</scope>
    <source>
        <strain evidence="2 3">PSKA42</strain>
    </source>
</reference>
<organism evidence="2 3">
    <name type="scientific">Lentzea indica</name>
    <dbReference type="NCBI Taxonomy" id="2604800"/>
    <lineage>
        <taxon>Bacteria</taxon>
        <taxon>Bacillati</taxon>
        <taxon>Actinomycetota</taxon>
        <taxon>Actinomycetes</taxon>
        <taxon>Pseudonocardiales</taxon>
        <taxon>Pseudonocardiaceae</taxon>
        <taxon>Lentzea</taxon>
    </lineage>
</organism>
<evidence type="ECO:0000313" key="3">
    <source>
        <dbReference type="Proteomes" id="UP001515943"/>
    </source>
</evidence>
<keyword evidence="3" id="KW-1185">Reference proteome</keyword>
<accession>A0ABX1FWP9</accession>
<evidence type="ECO:0008006" key="4">
    <source>
        <dbReference type="Google" id="ProtNLM"/>
    </source>
</evidence>
<keyword evidence="1" id="KW-0732">Signal</keyword>
<feature type="signal peptide" evidence="1">
    <location>
        <begin position="1"/>
        <end position="25"/>
    </location>
</feature>
<gene>
    <name evidence="2" type="ORF">FXN61_41370</name>
</gene>
<name>A0ABX1FWP9_9PSEU</name>
<comment type="caution">
    <text evidence="2">The sequence shown here is derived from an EMBL/GenBank/DDBJ whole genome shotgun (WGS) entry which is preliminary data.</text>
</comment>
<sequence>MKAKIGAAVLATAAIAVTFAGPAQAETNPRCPSGVTQIGDTKYIKNGGATVASVKQFKGCNKNWGYIYVWDSWKAGHSNFVATVAITRGDGEIDGNSGARGQQEVWSRGANTLQFCTMAYGTVSGGGAGFTEERC</sequence>
<feature type="chain" id="PRO_5045106786" description="DUF2690 domain-containing protein" evidence="1">
    <location>
        <begin position="26"/>
        <end position="135"/>
    </location>
</feature>
<dbReference type="Proteomes" id="UP001515943">
    <property type="component" value="Unassembled WGS sequence"/>
</dbReference>
<evidence type="ECO:0000256" key="1">
    <source>
        <dbReference type="SAM" id="SignalP"/>
    </source>
</evidence>
<dbReference type="EMBL" id="VSRL01000288">
    <property type="protein sequence ID" value="NKE62833.1"/>
    <property type="molecule type" value="Genomic_DNA"/>
</dbReference>
<proteinExistence type="predicted"/>
<evidence type="ECO:0000313" key="2">
    <source>
        <dbReference type="EMBL" id="NKE62833.1"/>
    </source>
</evidence>